<dbReference type="EMBL" id="CP060635">
    <property type="protein sequence ID" value="QNM10477.1"/>
    <property type="molecule type" value="Genomic_DNA"/>
</dbReference>
<dbReference type="InterPro" id="IPR040285">
    <property type="entry name" value="ProX/PRXD1"/>
</dbReference>
<dbReference type="RefSeq" id="WP_118647456.1">
    <property type="nucleotide sequence ID" value="NZ_CP060635.1"/>
</dbReference>
<evidence type="ECO:0000259" key="2">
    <source>
        <dbReference type="Pfam" id="PF04073"/>
    </source>
</evidence>
<dbReference type="InterPro" id="IPR036754">
    <property type="entry name" value="YbaK/aa-tRNA-synt-asso_dom_sf"/>
</dbReference>
<organism evidence="3 4">
    <name type="scientific">Wansuia hejianensis</name>
    <dbReference type="NCBI Taxonomy" id="2763667"/>
    <lineage>
        <taxon>Bacteria</taxon>
        <taxon>Bacillati</taxon>
        <taxon>Bacillota</taxon>
        <taxon>Clostridia</taxon>
        <taxon>Lachnospirales</taxon>
        <taxon>Lachnospiraceae</taxon>
        <taxon>Wansuia</taxon>
    </lineage>
</organism>
<dbReference type="Gene3D" id="3.90.960.10">
    <property type="entry name" value="YbaK/aminoacyl-tRNA synthetase-associated domain"/>
    <property type="match status" value="1"/>
</dbReference>
<dbReference type="InterPro" id="IPR007214">
    <property type="entry name" value="YbaK/aa-tRNA-synth-assoc-dom"/>
</dbReference>
<dbReference type="PANTHER" id="PTHR31423">
    <property type="entry name" value="YBAK DOMAIN-CONTAINING PROTEIN"/>
    <property type="match status" value="1"/>
</dbReference>
<sequence length="182" mass="21054">MTVVKYSGRPEDTEGRLPREMAVYELLDRLQVPYERVDHPAVPTIEACQEIDEVLGIQICKNLFLCNAQKTSFYLLLMPGHKKFKTKDLSKQIHSARLSFAGEEYMEEYLNILPGAVSIMGLMNDRENRVQLLIDRQVIEEEYLGCHPCVNTSSLKILMKDILEKYLPEVHHEYTVVELPQE</sequence>
<dbReference type="KEGG" id="whj:H9Q79_09630"/>
<dbReference type="PANTHER" id="PTHR31423:SF3">
    <property type="entry name" value="PROLYL-TRNA SYNTHETASE ASSOCIATED DOMAIN-CONTAINING PROTEIN 1-RELATED"/>
    <property type="match status" value="1"/>
</dbReference>
<dbReference type="CDD" id="cd04335">
    <property type="entry name" value="PrdX_deacylase"/>
    <property type="match status" value="1"/>
</dbReference>
<protein>
    <submittedName>
        <fullName evidence="3">Prolyl-tRNA synthetase associated domain-containing protein</fullName>
    </submittedName>
</protein>
<dbReference type="SUPFAM" id="SSF55826">
    <property type="entry name" value="YbaK/ProRS associated domain"/>
    <property type="match status" value="1"/>
</dbReference>
<accession>A0A7G9GI45</accession>
<dbReference type="Pfam" id="PF04073">
    <property type="entry name" value="tRNA_edit"/>
    <property type="match status" value="1"/>
</dbReference>
<gene>
    <name evidence="3" type="ORF">H9Q79_09630</name>
</gene>
<evidence type="ECO:0000256" key="1">
    <source>
        <dbReference type="ARBA" id="ARBA00010201"/>
    </source>
</evidence>
<proteinExistence type="inferred from homology"/>
<evidence type="ECO:0000313" key="4">
    <source>
        <dbReference type="Proteomes" id="UP000515860"/>
    </source>
</evidence>
<reference evidence="3 4" key="1">
    <citation type="submission" date="2020-08" db="EMBL/GenBank/DDBJ databases">
        <authorList>
            <person name="Liu C."/>
            <person name="Sun Q."/>
        </authorList>
    </citation>
    <scope>NUCLEOTIDE SEQUENCE [LARGE SCALE GENOMIC DNA]</scope>
    <source>
        <strain evidence="3 4">NSJ-29</strain>
    </source>
</reference>
<dbReference type="AlphaFoldDB" id="A0A7G9GI45"/>
<dbReference type="GO" id="GO:0002161">
    <property type="term" value="F:aminoacyl-tRNA deacylase activity"/>
    <property type="evidence" value="ECO:0007669"/>
    <property type="project" value="InterPro"/>
</dbReference>
<dbReference type="Proteomes" id="UP000515860">
    <property type="component" value="Chromosome"/>
</dbReference>
<keyword evidence="3" id="KW-0436">Ligase</keyword>
<name>A0A7G9GI45_9FIRM</name>
<evidence type="ECO:0000313" key="3">
    <source>
        <dbReference type="EMBL" id="QNM10477.1"/>
    </source>
</evidence>
<comment type="similarity">
    <text evidence="1">Belongs to the PRORSD1 family.</text>
</comment>
<dbReference type="GO" id="GO:0004812">
    <property type="term" value="F:aminoacyl-tRNA ligase activity"/>
    <property type="evidence" value="ECO:0007669"/>
    <property type="project" value="UniProtKB-KW"/>
</dbReference>
<keyword evidence="4" id="KW-1185">Reference proteome</keyword>
<keyword evidence="3" id="KW-0030">Aminoacyl-tRNA synthetase</keyword>
<feature type="domain" description="YbaK/aminoacyl-tRNA synthetase-associated" evidence="2">
    <location>
        <begin position="39"/>
        <end position="163"/>
    </location>
</feature>